<dbReference type="GO" id="GO:0005886">
    <property type="term" value="C:plasma membrane"/>
    <property type="evidence" value="ECO:0007669"/>
    <property type="project" value="UniProtKB-SubCell"/>
</dbReference>
<protein>
    <submittedName>
        <fullName evidence="7">Putative threonine efflux protein</fullName>
    </submittedName>
</protein>
<sequence>MEWSYLLSVMLFAFTVTITPGPNNLMLTASGVNFGFARTVPHLLGVTFGYTLLCIAVALGLGALFVRFPILHSALKVIGAVYLLYLAWKIAMSGRVVEGSRNEQPMTFWQGAVFQLVNPKGWTMAVTAISAFTVEGEALTASLIIVVVCLALVSLPCCSCWALLGTQIKQFLTSHRALKIFNYSLASLTAGSVLLII</sequence>
<dbReference type="PANTHER" id="PTHR30086:SF20">
    <property type="entry name" value="ARGININE EXPORTER PROTEIN ARGO-RELATED"/>
    <property type="match status" value="1"/>
</dbReference>
<comment type="subcellular location">
    <subcellularLocation>
        <location evidence="1">Cell membrane</location>
        <topology evidence="1">Multi-pass membrane protein</topology>
    </subcellularLocation>
</comment>
<dbReference type="Proteomes" id="UP000032266">
    <property type="component" value="Chromosome"/>
</dbReference>
<dbReference type="InterPro" id="IPR001123">
    <property type="entry name" value="LeuE-type"/>
</dbReference>
<organism evidence="7 8">
    <name type="scientific">Gynuella sunshinyii YC6258</name>
    <dbReference type="NCBI Taxonomy" id="1445510"/>
    <lineage>
        <taxon>Bacteria</taxon>
        <taxon>Pseudomonadati</taxon>
        <taxon>Pseudomonadota</taxon>
        <taxon>Gammaproteobacteria</taxon>
        <taxon>Oceanospirillales</taxon>
        <taxon>Saccharospirillaceae</taxon>
        <taxon>Gynuella</taxon>
    </lineage>
</organism>
<evidence type="ECO:0000256" key="6">
    <source>
        <dbReference type="SAM" id="Phobius"/>
    </source>
</evidence>
<dbReference type="PATRIC" id="fig|1445510.3.peg.4319"/>
<evidence type="ECO:0000256" key="4">
    <source>
        <dbReference type="ARBA" id="ARBA00022989"/>
    </source>
</evidence>
<evidence type="ECO:0000313" key="8">
    <source>
        <dbReference type="Proteomes" id="UP000032266"/>
    </source>
</evidence>
<feature type="transmembrane region" description="Helical" evidence="6">
    <location>
        <begin position="47"/>
        <end position="66"/>
    </location>
</feature>
<dbReference type="HOGENOM" id="CLU_079569_1_0_6"/>
<evidence type="ECO:0000256" key="5">
    <source>
        <dbReference type="ARBA" id="ARBA00023136"/>
    </source>
</evidence>
<dbReference type="STRING" id="1445510.YC6258_04354"/>
<evidence type="ECO:0000256" key="2">
    <source>
        <dbReference type="ARBA" id="ARBA00022475"/>
    </source>
</evidence>
<proteinExistence type="predicted"/>
<feature type="transmembrane region" description="Helical" evidence="6">
    <location>
        <begin position="73"/>
        <end position="91"/>
    </location>
</feature>
<dbReference type="EMBL" id="CP007142">
    <property type="protein sequence ID" value="AJQ96386.1"/>
    <property type="molecule type" value="Genomic_DNA"/>
</dbReference>
<keyword evidence="8" id="KW-1185">Reference proteome</keyword>
<dbReference type="OrthoDB" id="9812084at2"/>
<evidence type="ECO:0000313" key="7">
    <source>
        <dbReference type="EMBL" id="AJQ96386.1"/>
    </source>
</evidence>
<dbReference type="PANTHER" id="PTHR30086">
    <property type="entry name" value="ARGININE EXPORTER PROTEIN ARGO"/>
    <property type="match status" value="1"/>
</dbReference>
<name>A0A0C5VQ53_9GAMM</name>
<accession>A0A0C5VQ53</accession>
<evidence type="ECO:0000256" key="3">
    <source>
        <dbReference type="ARBA" id="ARBA00022692"/>
    </source>
</evidence>
<reference evidence="7 8" key="1">
    <citation type="submission" date="2014-01" db="EMBL/GenBank/DDBJ databases">
        <title>Full genme sequencing of cellulolytic bacterium Gynuella sunshinyii YC6258T gen. nov., sp. nov.</title>
        <authorList>
            <person name="Khan H."/>
            <person name="Chung E.J."/>
            <person name="Chung Y.R."/>
        </authorList>
    </citation>
    <scope>NUCLEOTIDE SEQUENCE [LARGE SCALE GENOMIC DNA]</scope>
    <source>
        <strain evidence="7 8">YC6258</strain>
    </source>
</reference>
<dbReference type="Pfam" id="PF01810">
    <property type="entry name" value="LysE"/>
    <property type="match status" value="1"/>
</dbReference>
<keyword evidence="5 6" id="KW-0472">Membrane</keyword>
<dbReference type="KEGG" id="gsn:YC6258_04354"/>
<gene>
    <name evidence="7" type="ORF">YC6258_04354</name>
</gene>
<dbReference type="AlphaFoldDB" id="A0A0C5VQ53"/>
<evidence type="ECO:0000256" key="1">
    <source>
        <dbReference type="ARBA" id="ARBA00004651"/>
    </source>
</evidence>
<keyword evidence="3 6" id="KW-0812">Transmembrane</keyword>
<feature type="transmembrane region" description="Helical" evidence="6">
    <location>
        <begin position="177"/>
        <end position="196"/>
    </location>
</feature>
<keyword evidence="2" id="KW-1003">Cell membrane</keyword>
<dbReference type="RefSeq" id="WP_044618398.1">
    <property type="nucleotide sequence ID" value="NZ_CP007142.1"/>
</dbReference>
<feature type="transmembrane region" description="Helical" evidence="6">
    <location>
        <begin position="143"/>
        <end position="165"/>
    </location>
</feature>
<dbReference type="GO" id="GO:0015171">
    <property type="term" value="F:amino acid transmembrane transporter activity"/>
    <property type="evidence" value="ECO:0007669"/>
    <property type="project" value="TreeGrafter"/>
</dbReference>
<dbReference type="GO" id="GO:0033228">
    <property type="term" value="P:cysteine export across plasma membrane"/>
    <property type="evidence" value="ECO:0007669"/>
    <property type="project" value="TreeGrafter"/>
</dbReference>
<keyword evidence="4 6" id="KW-1133">Transmembrane helix</keyword>